<dbReference type="InterPro" id="IPR013154">
    <property type="entry name" value="ADH-like_N"/>
</dbReference>
<feature type="domain" description="Enoyl reductase (ER)" evidence="4">
    <location>
        <begin position="7"/>
        <end position="347"/>
    </location>
</feature>
<comment type="cofactor">
    <cofactor evidence="1">
        <name>Zn(2+)</name>
        <dbReference type="ChEBI" id="CHEBI:29105"/>
    </cofactor>
</comment>
<evidence type="ECO:0000259" key="4">
    <source>
        <dbReference type="SMART" id="SM00829"/>
    </source>
</evidence>
<dbReference type="EMBL" id="BAABIC010000015">
    <property type="protein sequence ID" value="GAA4700272.1"/>
    <property type="molecule type" value="Genomic_DNA"/>
</dbReference>
<accession>A0ABP8X468</accession>
<dbReference type="Pfam" id="PF08240">
    <property type="entry name" value="ADH_N"/>
    <property type="match status" value="1"/>
</dbReference>
<keyword evidence="2" id="KW-0479">Metal-binding</keyword>
<dbReference type="SMART" id="SM00829">
    <property type="entry name" value="PKS_ER"/>
    <property type="match status" value="1"/>
</dbReference>
<sequence length="351" mass="36654">MKALTYSGPQDVRVVDVPDAKPADELGAVVQVSAAGVCGSDLHVYAGHGFSHDTGYCVGHEAVGEVVEVESEVRRFAVGDRVLLPASIGCAWCATCARGHVVACEHRREPWKEFCYGMSQRLPGCQAEAVAVPHADMNMLRVPAGVTDDTAILLTDNAPTAWYGARRARITPGDVVAVIGLGPVGQLAVQSAFLMGAARVLAADPVDHRRAWAVEHGAEPVDPTDPKASIKELTAGEGCDAVIEAVGADETIALAVSAARQAGRVSVIGVSRNGAFPFRMEAAQTKELEFAIGLCSAQRELPALISLAAAGRLAPDRLITHRWGLSEGPAAYAMLAARTGGVGKVVLDPAR</sequence>
<dbReference type="InterPro" id="IPR036291">
    <property type="entry name" value="NAD(P)-bd_dom_sf"/>
</dbReference>
<dbReference type="SUPFAM" id="SSF50129">
    <property type="entry name" value="GroES-like"/>
    <property type="match status" value="1"/>
</dbReference>
<dbReference type="Proteomes" id="UP001500325">
    <property type="component" value="Unassembled WGS sequence"/>
</dbReference>
<keyword evidence="6" id="KW-1185">Reference proteome</keyword>
<evidence type="ECO:0000256" key="2">
    <source>
        <dbReference type="ARBA" id="ARBA00022723"/>
    </source>
</evidence>
<dbReference type="SUPFAM" id="SSF51735">
    <property type="entry name" value="NAD(P)-binding Rossmann-fold domains"/>
    <property type="match status" value="1"/>
</dbReference>
<dbReference type="InterPro" id="IPR011032">
    <property type="entry name" value="GroES-like_sf"/>
</dbReference>
<evidence type="ECO:0000256" key="3">
    <source>
        <dbReference type="ARBA" id="ARBA00022833"/>
    </source>
</evidence>
<dbReference type="InterPro" id="IPR020843">
    <property type="entry name" value="ER"/>
</dbReference>
<dbReference type="Pfam" id="PF00107">
    <property type="entry name" value="ADH_zinc_N"/>
    <property type="match status" value="1"/>
</dbReference>
<dbReference type="RefSeq" id="WP_345382582.1">
    <property type="nucleotide sequence ID" value="NZ_BAABIC010000015.1"/>
</dbReference>
<keyword evidence="3" id="KW-0862">Zinc</keyword>
<evidence type="ECO:0000313" key="5">
    <source>
        <dbReference type="EMBL" id="GAA4700272.1"/>
    </source>
</evidence>
<evidence type="ECO:0000256" key="1">
    <source>
        <dbReference type="ARBA" id="ARBA00001947"/>
    </source>
</evidence>
<protein>
    <submittedName>
        <fullName evidence="5">Alcohol dehydrogenase family protein</fullName>
    </submittedName>
</protein>
<proteinExistence type="predicted"/>
<evidence type="ECO:0000313" key="6">
    <source>
        <dbReference type="Proteomes" id="UP001500325"/>
    </source>
</evidence>
<gene>
    <name evidence="5" type="ORF">GCM10023215_43720</name>
</gene>
<dbReference type="PANTHER" id="PTHR42813:SF2">
    <property type="entry name" value="DEHYDROGENASE, ZINC-CONTAINING, PUTATIVE (AFU_ORTHOLOGUE AFUA_2G02810)-RELATED"/>
    <property type="match status" value="1"/>
</dbReference>
<organism evidence="5 6">
    <name type="scientific">Pseudonocardia yuanmonensis</name>
    <dbReference type="NCBI Taxonomy" id="1095914"/>
    <lineage>
        <taxon>Bacteria</taxon>
        <taxon>Bacillati</taxon>
        <taxon>Actinomycetota</taxon>
        <taxon>Actinomycetes</taxon>
        <taxon>Pseudonocardiales</taxon>
        <taxon>Pseudonocardiaceae</taxon>
        <taxon>Pseudonocardia</taxon>
    </lineage>
</organism>
<comment type="caution">
    <text evidence="5">The sequence shown here is derived from an EMBL/GenBank/DDBJ whole genome shotgun (WGS) entry which is preliminary data.</text>
</comment>
<dbReference type="Gene3D" id="3.90.180.10">
    <property type="entry name" value="Medium-chain alcohol dehydrogenases, catalytic domain"/>
    <property type="match status" value="1"/>
</dbReference>
<name>A0ABP8X468_9PSEU</name>
<reference evidence="6" key="1">
    <citation type="journal article" date="2019" name="Int. J. Syst. Evol. Microbiol.">
        <title>The Global Catalogue of Microorganisms (GCM) 10K type strain sequencing project: providing services to taxonomists for standard genome sequencing and annotation.</title>
        <authorList>
            <consortium name="The Broad Institute Genomics Platform"/>
            <consortium name="The Broad Institute Genome Sequencing Center for Infectious Disease"/>
            <person name="Wu L."/>
            <person name="Ma J."/>
        </authorList>
    </citation>
    <scope>NUCLEOTIDE SEQUENCE [LARGE SCALE GENOMIC DNA]</scope>
    <source>
        <strain evidence="6">JCM 18055</strain>
    </source>
</reference>
<dbReference type="Gene3D" id="3.40.50.720">
    <property type="entry name" value="NAD(P)-binding Rossmann-like Domain"/>
    <property type="match status" value="1"/>
</dbReference>
<dbReference type="PANTHER" id="PTHR42813">
    <property type="entry name" value="ZINC-TYPE ALCOHOL DEHYDROGENASE-LIKE"/>
    <property type="match status" value="1"/>
</dbReference>
<dbReference type="InterPro" id="IPR013149">
    <property type="entry name" value="ADH-like_C"/>
</dbReference>